<dbReference type="EMBL" id="LS483487">
    <property type="protein sequence ID" value="SQJ15785.1"/>
    <property type="molecule type" value="Genomic_DNA"/>
</dbReference>
<proteinExistence type="predicted"/>
<dbReference type="Proteomes" id="UP000249008">
    <property type="component" value="Chromosome 1"/>
</dbReference>
<sequence>MRKALLLFGNEMERDNLIESAVYLQNSLGFKIMPLYIKDMSRDKIIAASTDGMMMSGRSPFIMQGWADMEKQEIEDIEKILKSKGIKTELEVDIGLVPEIVTDRMKSCDTLLIGKNEAITERIVSILKGNYKSIIFVGEKPLKGMDKVIIANDDGVKINRSCYQFTNLFPEVKEFISFVINKEIEENHLIGYLEGKEKTIKHEVLNTADYDEVLEKINECDFFVMGNLSRSYFFEKIIGKNGIKLLEKSKTPIFIG</sequence>
<dbReference type="KEGG" id="ful:C4N20_06160"/>
<accession>A0AAX1TQJ1</accession>
<dbReference type="GeneID" id="78454385"/>
<gene>
    <name evidence="1" type="ORF">NCTC12112_03121</name>
</gene>
<reference evidence="1 2" key="1">
    <citation type="submission" date="2018-06" db="EMBL/GenBank/DDBJ databases">
        <authorList>
            <consortium name="Pathogen Informatics"/>
            <person name="Doyle S."/>
        </authorList>
    </citation>
    <scope>NUCLEOTIDE SEQUENCE [LARGE SCALE GENOMIC DNA]</scope>
    <source>
        <strain evidence="1 2">NCTC12112</strain>
    </source>
</reference>
<protein>
    <recommendedName>
        <fullName evidence="3">Universal stress protein</fullName>
    </recommendedName>
</protein>
<organism evidence="1 2">
    <name type="scientific">Fusobacterium ulcerans</name>
    <dbReference type="NCBI Taxonomy" id="861"/>
    <lineage>
        <taxon>Bacteria</taxon>
        <taxon>Fusobacteriati</taxon>
        <taxon>Fusobacteriota</taxon>
        <taxon>Fusobacteriia</taxon>
        <taxon>Fusobacteriales</taxon>
        <taxon>Fusobacteriaceae</taxon>
        <taxon>Fusobacterium</taxon>
    </lineage>
</organism>
<evidence type="ECO:0000313" key="1">
    <source>
        <dbReference type="EMBL" id="SQJ15785.1"/>
    </source>
</evidence>
<name>A0AAX1TQJ1_9FUSO</name>
<evidence type="ECO:0008006" key="3">
    <source>
        <dbReference type="Google" id="ProtNLM"/>
    </source>
</evidence>
<evidence type="ECO:0000313" key="2">
    <source>
        <dbReference type="Proteomes" id="UP000249008"/>
    </source>
</evidence>
<dbReference type="AlphaFoldDB" id="A0AAX1TQJ1"/>
<dbReference type="RefSeq" id="WP_005978540.1">
    <property type="nucleotide sequence ID" value="NZ_BAABXY010000001.1"/>
</dbReference>